<dbReference type="EMBL" id="UZAI01012240">
    <property type="protein sequence ID" value="VDP09863.1"/>
    <property type="molecule type" value="Genomic_DNA"/>
</dbReference>
<feature type="compositionally biased region" description="Acidic residues" evidence="1">
    <location>
        <begin position="84"/>
        <end position="95"/>
    </location>
</feature>
<accession>A0A183MD97</accession>
<keyword evidence="3" id="KW-1185">Reference proteome</keyword>
<proteinExistence type="predicted"/>
<name>A0A183MD97_9TREM</name>
<organism evidence="2 3">
    <name type="scientific">Schistosoma margrebowiei</name>
    <dbReference type="NCBI Taxonomy" id="48269"/>
    <lineage>
        <taxon>Eukaryota</taxon>
        <taxon>Metazoa</taxon>
        <taxon>Spiralia</taxon>
        <taxon>Lophotrochozoa</taxon>
        <taxon>Platyhelminthes</taxon>
        <taxon>Trematoda</taxon>
        <taxon>Digenea</taxon>
        <taxon>Strigeidida</taxon>
        <taxon>Schistosomatoidea</taxon>
        <taxon>Schistosomatidae</taxon>
        <taxon>Schistosoma</taxon>
    </lineage>
</organism>
<protein>
    <submittedName>
        <fullName evidence="2">Uncharacterized protein</fullName>
    </submittedName>
</protein>
<dbReference type="Proteomes" id="UP000277204">
    <property type="component" value="Unassembled WGS sequence"/>
</dbReference>
<reference evidence="2 3" key="1">
    <citation type="submission" date="2018-11" db="EMBL/GenBank/DDBJ databases">
        <authorList>
            <consortium name="Pathogen Informatics"/>
        </authorList>
    </citation>
    <scope>NUCLEOTIDE SEQUENCE [LARGE SCALE GENOMIC DNA]</scope>
    <source>
        <strain evidence="2 3">Zambia</strain>
    </source>
</reference>
<gene>
    <name evidence="2" type="ORF">SMRZ_LOCUS14022</name>
</gene>
<sequence>MELFSTSNPIQISRSTTPIVLNELFVDFSTNSILPIFGCTDNDGKEEEDVEDNDDVTERSLIKLILNWIVPSLPPPSPIRFNSDDDGGESEDNDFELPIPN</sequence>
<evidence type="ECO:0000313" key="2">
    <source>
        <dbReference type="EMBL" id="VDP09863.1"/>
    </source>
</evidence>
<evidence type="ECO:0000256" key="1">
    <source>
        <dbReference type="SAM" id="MobiDB-lite"/>
    </source>
</evidence>
<feature type="region of interest" description="Disordered" evidence="1">
    <location>
        <begin position="73"/>
        <end position="101"/>
    </location>
</feature>
<dbReference type="AlphaFoldDB" id="A0A183MD97"/>
<evidence type="ECO:0000313" key="3">
    <source>
        <dbReference type="Proteomes" id="UP000277204"/>
    </source>
</evidence>